<gene>
    <name evidence="2" type="ORF">K10PH82C1_LOCUS36</name>
</gene>
<evidence type="ECO:0000313" key="3">
    <source>
        <dbReference type="Proteomes" id="UP001296230"/>
    </source>
</evidence>
<accession>A0AAD2JTZ0</accession>
<sequence length="71" mass="7511">MCWSPKIKTPKVDTSTIPEPAPLTEQPSGVVFGGTDDSNSTSNTETTGRKSLTVTKTAVSPTKATQRAFNL</sequence>
<dbReference type="InterPro" id="IPR020134">
    <property type="entry name" value="Phage_T7-like_6.7"/>
</dbReference>
<feature type="region of interest" description="Disordered" evidence="1">
    <location>
        <begin position="1"/>
        <end position="71"/>
    </location>
</feature>
<reference evidence="2" key="1">
    <citation type="submission" date="2023-10" db="EMBL/GenBank/DDBJ databases">
        <authorList>
            <person name="Robby Concha-Eloko"/>
            <person name="Pilar Barberan- Martinez"/>
            <person name="Rafael Sanjuan"/>
            <person name="Pilar Domingo-Calap"/>
        </authorList>
    </citation>
    <scope>NUCLEOTIDE SEQUENCE</scope>
</reference>
<organism evidence="2 3">
    <name type="scientific">Klebsiella phage vB_Kpn_K10PH82C1</name>
    <dbReference type="NCBI Taxonomy" id="3071631"/>
    <lineage>
        <taxon>Viruses</taxon>
        <taxon>Duplodnaviria</taxon>
        <taxon>Heunggongvirae</taxon>
        <taxon>Uroviricota</taxon>
        <taxon>Caudoviricetes</taxon>
        <taxon>Autographivirales</taxon>
        <taxon>Autotranscriptaviridae</taxon>
        <taxon>Studiervirinae</taxon>
        <taxon>Benllochvirus</taxon>
        <taxon>Benllochvirus K10PH82C1</taxon>
    </lineage>
</organism>
<feature type="compositionally biased region" description="Polar residues" evidence="1">
    <location>
        <begin position="49"/>
        <end position="71"/>
    </location>
</feature>
<dbReference type="Pfam" id="PF17570">
    <property type="entry name" value="T7-like_gp67"/>
    <property type="match status" value="1"/>
</dbReference>
<name>A0AAD2JTZ0_9CAUD</name>
<dbReference type="EMBL" id="OY757061">
    <property type="protein sequence ID" value="CAK1344578.1"/>
    <property type="molecule type" value="Genomic_DNA"/>
</dbReference>
<protein>
    <submittedName>
        <fullName evidence="2">Uncharacterized protein</fullName>
    </submittedName>
</protein>
<dbReference type="Proteomes" id="UP001296230">
    <property type="component" value="Chromosome"/>
</dbReference>
<evidence type="ECO:0000313" key="2">
    <source>
        <dbReference type="EMBL" id="CAK1344578.1"/>
    </source>
</evidence>
<keyword evidence="3" id="KW-1185">Reference proteome</keyword>
<feature type="compositionally biased region" description="Low complexity" evidence="1">
    <location>
        <begin position="33"/>
        <end position="46"/>
    </location>
</feature>
<evidence type="ECO:0000256" key="1">
    <source>
        <dbReference type="SAM" id="MobiDB-lite"/>
    </source>
</evidence>
<proteinExistence type="predicted"/>